<reference evidence="1 2" key="1">
    <citation type="journal article" date="2015" name="Proc. Natl. Acad. Sci. U.S.A.">
        <title>The resurrection genome of Boea hygrometrica: A blueprint for survival of dehydration.</title>
        <authorList>
            <person name="Xiao L."/>
            <person name="Yang G."/>
            <person name="Zhang L."/>
            <person name="Yang X."/>
            <person name="Zhao S."/>
            <person name="Ji Z."/>
            <person name="Zhou Q."/>
            <person name="Hu M."/>
            <person name="Wang Y."/>
            <person name="Chen M."/>
            <person name="Xu Y."/>
            <person name="Jin H."/>
            <person name="Xiao X."/>
            <person name="Hu G."/>
            <person name="Bao F."/>
            <person name="Hu Y."/>
            <person name="Wan P."/>
            <person name="Li L."/>
            <person name="Deng X."/>
            <person name="Kuang T."/>
            <person name="Xiang C."/>
            <person name="Zhu J.K."/>
            <person name="Oliver M.J."/>
            <person name="He Y."/>
        </authorList>
    </citation>
    <scope>NUCLEOTIDE SEQUENCE [LARGE SCALE GENOMIC DNA]</scope>
    <source>
        <strain evidence="2">cv. XS01</strain>
    </source>
</reference>
<name>A0A2Z7ASQ3_9LAMI</name>
<gene>
    <name evidence="1" type="ORF">F511_17507</name>
</gene>
<sequence>MHCSFYTFIFRLPEFVRSDLDKRDIVGKPFSRLHFYTNLESCRGRAEQVEEKLRELYLLNPGRVEFCFRYLIRYEKLLQKQLQQIQTQEKIEKILIVHPIRKIHKNVHHAGRAEQLGELN</sequence>
<evidence type="ECO:0000313" key="2">
    <source>
        <dbReference type="Proteomes" id="UP000250235"/>
    </source>
</evidence>
<dbReference type="Proteomes" id="UP000250235">
    <property type="component" value="Unassembled WGS sequence"/>
</dbReference>
<dbReference type="EMBL" id="KV012490">
    <property type="protein sequence ID" value="KZV24941.1"/>
    <property type="molecule type" value="Genomic_DNA"/>
</dbReference>
<organism evidence="1 2">
    <name type="scientific">Dorcoceras hygrometricum</name>
    <dbReference type="NCBI Taxonomy" id="472368"/>
    <lineage>
        <taxon>Eukaryota</taxon>
        <taxon>Viridiplantae</taxon>
        <taxon>Streptophyta</taxon>
        <taxon>Embryophyta</taxon>
        <taxon>Tracheophyta</taxon>
        <taxon>Spermatophyta</taxon>
        <taxon>Magnoliopsida</taxon>
        <taxon>eudicotyledons</taxon>
        <taxon>Gunneridae</taxon>
        <taxon>Pentapetalae</taxon>
        <taxon>asterids</taxon>
        <taxon>lamiids</taxon>
        <taxon>Lamiales</taxon>
        <taxon>Gesneriaceae</taxon>
        <taxon>Didymocarpoideae</taxon>
        <taxon>Trichosporeae</taxon>
        <taxon>Loxocarpinae</taxon>
        <taxon>Dorcoceras</taxon>
    </lineage>
</organism>
<proteinExistence type="predicted"/>
<keyword evidence="2" id="KW-1185">Reference proteome</keyword>
<dbReference type="AlphaFoldDB" id="A0A2Z7ASQ3"/>
<protein>
    <submittedName>
        <fullName evidence="1">Uncharacterized protein</fullName>
    </submittedName>
</protein>
<accession>A0A2Z7ASQ3</accession>
<evidence type="ECO:0000313" key="1">
    <source>
        <dbReference type="EMBL" id="KZV24941.1"/>
    </source>
</evidence>